<proteinExistence type="predicted"/>
<dbReference type="Proteomes" id="UP001174909">
    <property type="component" value="Unassembled WGS sequence"/>
</dbReference>
<keyword evidence="1" id="KW-0472">Membrane</keyword>
<name>A0AA35X003_GEOBA</name>
<dbReference type="EMBL" id="CASHTH010002637">
    <property type="protein sequence ID" value="CAI8033010.1"/>
    <property type="molecule type" value="Genomic_DNA"/>
</dbReference>
<feature type="non-terminal residue" evidence="2">
    <location>
        <position position="52"/>
    </location>
</feature>
<evidence type="ECO:0000256" key="1">
    <source>
        <dbReference type="SAM" id="Phobius"/>
    </source>
</evidence>
<reference evidence="2" key="1">
    <citation type="submission" date="2023-03" db="EMBL/GenBank/DDBJ databases">
        <authorList>
            <person name="Steffen K."/>
            <person name="Cardenas P."/>
        </authorList>
    </citation>
    <scope>NUCLEOTIDE SEQUENCE</scope>
</reference>
<gene>
    <name evidence="2" type="ORF">GBAR_LOCUS18620</name>
</gene>
<keyword evidence="3" id="KW-1185">Reference proteome</keyword>
<evidence type="ECO:0000313" key="2">
    <source>
        <dbReference type="EMBL" id="CAI8033010.1"/>
    </source>
</evidence>
<organism evidence="2 3">
    <name type="scientific">Geodia barretti</name>
    <name type="common">Barrett's horny sponge</name>
    <dbReference type="NCBI Taxonomy" id="519541"/>
    <lineage>
        <taxon>Eukaryota</taxon>
        <taxon>Metazoa</taxon>
        <taxon>Porifera</taxon>
        <taxon>Demospongiae</taxon>
        <taxon>Heteroscleromorpha</taxon>
        <taxon>Tetractinellida</taxon>
        <taxon>Astrophorina</taxon>
        <taxon>Geodiidae</taxon>
        <taxon>Geodia</taxon>
    </lineage>
</organism>
<evidence type="ECO:0000313" key="3">
    <source>
        <dbReference type="Proteomes" id="UP001174909"/>
    </source>
</evidence>
<protein>
    <submittedName>
        <fullName evidence="2">Uncharacterized protein</fullName>
    </submittedName>
</protein>
<sequence>MNYGMTMNIYRSKPEKLDLWSSVTMLLSRLQYPVCIVLSILCGRERRRRRRT</sequence>
<comment type="caution">
    <text evidence="2">The sequence shown here is derived from an EMBL/GenBank/DDBJ whole genome shotgun (WGS) entry which is preliminary data.</text>
</comment>
<keyword evidence="1" id="KW-0812">Transmembrane</keyword>
<accession>A0AA35X003</accession>
<feature type="transmembrane region" description="Helical" evidence="1">
    <location>
        <begin position="20"/>
        <end position="42"/>
    </location>
</feature>
<dbReference type="AlphaFoldDB" id="A0AA35X003"/>
<keyword evidence="1" id="KW-1133">Transmembrane helix</keyword>